<name>A0ABT9JUC6_9PROT</name>
<accession>A0ABT9JUC6</accession>
<protein>
    <recommendedName>
        <fullName evidence="3">Nucleotidyl transferase AbiEii/AbiGii toxin family protein</fullName>
    </recommendedName>
</protein>
<keyword evidence="2" id="KW-1185">Reference proteome</keyword>
<evidence type="ECO:0000313" key="2">
    <source>
        <dbReference type="Proteomes" id="UP001225906"/>
    </source>
</evidence>
<evidence type="ECO:0008006" key="3">
    <source>
        <dbReference type="Google" id="ProtNLM"/>
    </source>
</evidence>
<gene>
    <name evidence="1" type="ORF">Q9291_09830</name>
</gene>
<proteinExistence type="predicted"/>
<comment type="caution">
    <text evidence="1">The sequence shown here is derived from an EMBL/GenBank/DDBJ whole genome shotgun (WGS) entry which is preliminary data.</text>
</comment>
<dbReference type="Proteomes" id="UP001225906">
    <property type="component" value="Unassembled WGS sequence"/>
</dbReference>
<dbReference type="RefSeq" id="WP_306389869.1">
    <property type="nucleotide sequence ID" value="NZ_JAVCAP010000020.1"/>
</dbReference>
<sequence>MNINDPNRAILLLIANALGDLREKVIFVGGCATGLLVTVQRAQVIRPTDDVDIVAQVANTAGYHQLEAQLRSKGFVQDMSAKAPICRWSYRGVAVDVMPTDKSILGFANRWYPLAIEYANDFVLDAENTIRLIAAPFFIATKLEAFEDRGKSDLLLSHDMEDIVTVIDGRPSLIAEMQLAPTVLQKYIAEKFSALLQNEDFLSALQGYLPGDSASQSRLPLLERKLNALANLV</sequence>
<evidence type="ECO:0000313" key="1">
    <source>
        <dbReference type="EMBL" id="MDP8568148.1"/>
    </source>
</evidence>
<organism evidence="1 2">
    <name type="scientific">Methylophilus aquaticus</name>
    <dbReference type="NCBI Taxonomy" id="1971610"/>
    <lineage>
        <taxon>Bacteria</taxon>
        <taxon>Pseudomonadati</taxon>
        <taxon>Pseudomonadota</taxon>
        <taxon>Betaproteobacteria</taxon>
        <taxon>Nitrosomonadales</taxon>
        <taxon>Methylophilaceae</taxon>
        <taxon>Methylophilus</taxon>
    </lineage>
</organism>
<reference evidence="2" key="1">
    <citation type="journal article" date="2019" name="Int. J. Syst. Evol. Microbiol.">
        <title>The Global Catalogue of Microorganisms (GCM) 10K type strain sequencing project: providing services to taxonomists for standard genome sequencing and annotation.</title>
        <authorList>
            <consortium name="The Broad Institute Genomics Platform"/>
            <consortium name="The Broad Institute Genome Sequencing Center for Infectious Disease"/>
            <person name="Wu L."/>
            <person name="Ma J."/>
        </authorList>
    </citation>
    <scope>NUCLEOTIDE SEQUENCE [LARGE SCALE GENOMIC DNA]</scope>
    <source>
        <strain evidence="2">VKM B-3159</strain>
    </source>
</reference>
<dbReference type="EMBL" id="JAVCAP010000020">
    <property type="protein sequence ID" value="MDP8568148.1"/>
    <property type="molecule type" value="Genomic_DNA"/>
</dbReference>